<comment type="caution">
    <text evidence="2">The sequence shown here is derived from an EMBL/GenBank/DDBJ whole genome shotgun (WGS) entry which is preliminary data.</text>
</comment>
<feature type="compositionally biased region" description="Polar residues" evidence="1">
    <location>
        <begin position="77"/>
        <end position="87"/>
    </location>
</feature>
<protein>
    <submittedName>
        <fullName evidence="2">Uncharacterized protein</fullName>
    </submittedName>
</protein>
<proteinExistence type="predicted"/>
<dbReference type="InParanoid" id="A0A423XH92"/>
<evidence type="ECO:0000313" key="2">
    <source>
        <dbReference type="EMBL" id="ROW15691.1"/>
    </source>
</evidence>
<sequence>MNNTQIPTGRPNNTRENFNVATTMPTTRPSSMARNEPTEEISNVATSLRELSIGAPIEENNGALIRAHNKTHPTPIGSRNLSTSASRPASEPHRLQSAAQRTTQHSADRNIAANIPGFLRPISMEPRSSHSGRMAPGVSRGPSANIAQRHVASENTAAVENSSSSNMWQGNARAASIQLGRQAPTTRATHEHGNQRLQGGRRPVNLATVQSWRPQQPREPQQHQPPQQRQPFWPMRAIIDPDAATRPLTEEEREHRRAKGISENYRGDAYNPENVPADIPDSENCSVWLTGMPADLSYTEYLSAVAIHKPGRIFVSNINRPKVNGDPSLLSSRTCGGKLTFYRPEEAARFLHLARMGLFTIQGSRIRATYNRVKVAAQPAGRTHTSRCLIISGPVDIVDEMRLWCEFKEHVKWDHDRVIILREDSRYRSLEWRFGSWRAQAEGAFLYLRRTYPEAMVSVRYSEDPCAPGGPSV</sequence>
<name>A0A423XH92_9PEZI</name>
<accession>A0A423XH92</accession>
<evidence type="ECO:0000313" key="3">
    <source>
        <dbReference type="Proteomes" id="UP000285146"/>
    </source>
</evidence>
<feature type="region of interest" description="Disordered" evidence="1">
    <location>
        <begin position="182"/>
        <end position="277"/>
    </location>
</feature>
<dbReference type="EMBL" id="LKEB01000008">
    <property type="protein sequence ID" value="ROW15691.1"/>
    <property type="molecule type" value="Genomic_DNA"/>
</dbReference>
<dbReference type="Proteomes" id="UP000285146">
    <property type="component" value="Unassembled WGS sequence"/>
</dbReference>
<gene>
    <name evidence="2" type="ORF">VPNG_02195</name>
</gene>
<feature type="compositionally biased region" description="Low complexity" evidence="1">
    <location>
        <begin position="213"/>
        <end position="231"/>
    </location>
</feature>
<dbReference type="OrthoDB" id="5241026at2759"/>
<dbReference type="AlphaFoldDB" id="A0A423XH92"/>
<organism evidence="2 3">
    <name type="scientific">Cytospora leucostoma</name>
    <dbReference type="NCBI Taxonomy" id="1230097"/>
    <lineage>
        <taxon>Eukaryota</taxon>
        <taxon>Fungi</taxon>
        <taxon>Dikarya</taxon>
        <taxon>Ascomycota</taxon>
        <taxon>Pezizomycotina</taxon>
        <taxon>Sordariomycetes</taxon>
        <taxon>Sordariomycetidae</taxon>
        <taxon>Diaporthales</taxon>
        <taxon>Cytosporaceae</taxon>
        <taxon>Cytospora</taxon>
    </lineage>
</organism>
<feature type="region of interest" description="Disordered" evidence="1">
    <location>
        <begin position="68"/>
        <end position="142"/>
    </location>
</feature>
<reference evidence="2 3" key="1">
    <citation type="submission" date="2015-09" db="EMBL/GenBank/DDBJ databases">
        <title>Host preference determinants of Valsa canker pathogens revealed by comparative genomics.</title>
        <authorList>
            <person name="Yin Z."/>
            <person name="Huang L."/>
        </authorList>
    </citation>
    <scope>NUCLEOTIDE SEQUENCE [LARGE SCALE GENOMIC DNA]</scope>
    <source>
        <strain evidence="2 3">SXYLt</strain>
    </source>
</reference>
<feature type="compositionally biased region" description="Polar residues" evidence="1">
    <location>
        <begin position="1"/>
        <end position="33"/>
    </location>
</feature>
<evidence type="ECO:0000256" key="1">
    <source>
        <dbReference type="SAM" id="MobiDB-lite"/>
    </source>
</evidence>
<dbReference type="STRING" id="1230097.A0A423XH92"/>
<feature type="region of interest" description="Disordered" evidence="1">
    <location>
        <begin position="1"/>
        <end position="37"/>
    </location>
</feature>
<keyword evidence="3" id="KW-1185">Reference proteome</keyword>